<dbReference type="EMBL" id="APMY01000110">
    <property type="protein sequence ID" value="EOM74984.1"/>
    <property type="molecule type" value="Genomic_DNA"/>
</dbReference>
<dbReference type="Proteomes" id="UP000013525">
    <property type="component" value="Unassembled WGS sequence"/>
</dbReference>
<proteinExistence type="predicted"/>
<dbReference type="eggNOG" id="ENOG5032YIY">
    <property type="taxonomic scope" value="Bacteria"/>
</dbReference>
<evidence type="ECO:0000256" key="1">
    <source>
        <dbReference type="SAM" id="MobiDB-lite"/>
    </source>
</evidence>
<comment type="caution">
    <text evidence="2">The sequence shown here is derived from an EMBL/GenBank/DDBJ whole genome shotgun (WGS) entry which is preliminary data.</text>
</comment>
<reference evidence="2 3" key="1">
    <citation type="journal article" date="2013" name="Genome Announc.">
        <title>Draft Genome Sequence of Rhodococcus rhodnii Strain LMG5362, a Symbiont of Rhodnius prolixus (Hemiptera, Reduviidae, Triatominae), the Principle Vector of Trypanosoma cruzi.</title>
        <authorList>
            <person name="Pachebat J.A."/>
            <person name="van Keulen G."/>
            <person name="Whitten M.M."/>
            <person name="Girdwood S."/>
            <person name="Del Sol R."/>
            <person name="Dyson P.J."/>
            <person name="Facey P.D."/>
        </authorList>
    </citation>
    <scope>NUCLEOTIDE SEQUENCE [LARGE SCALE GENOMIC DNA]</scope>
    <source>
        <strain evidence="2 3">LMG 5362</strain>
    </source>
</reference>
<evidence type="ECO:0000313" key="3">
    <source>
        <dbReference type="Proteomes" id="UP000013525"/>
    </source>
</evidence>
<evidence type="ECO:0008006" key="4">
    <source>
        <dbReference type="Google" id="ProtNLM"/>
    </source>
</evidence>
<name>R7WLU8_9NOCA</name>
<dbReference type="Pfam" id="PF10944">
    <property type="entry name" value="DUF2630"/>
    <property type="match status" value="1"/>
</dbReference>
<organism evidence="2 3">
    <name type="scientific">Rhodococcus rhodnii LMG 5362</name>
    <dbReference type="NCBI Taxonomy" id="1273125"/>
    <lineage>
        <taxon>Bacteria</taxon>
        <taxon>Bacillati</taxon>
        <taxon>Actinomycetota</taxon>
        <taxon>Actinomycetes</taxon>
        <taxon>Mycobacteriales</taxon>
        <taxon>Nocardiaceae</taxon>
        <taxon>Rhodococcus</taxon>
    </lineage>
</organism>
<dbReference type="AlphaFoldDB" id="R7WLU8"/>
<accession>R7WLU8</accession>
<dbReference type="PATRIC" id="fig|1273125.3.peg.3528"/>
<protein>
    <recommendedName>
        <fullName evidence="4">DUF2630 domain-containing protein</fullName>
    </recommendedName>
</protein>
<sequence length="92" mass="10444">MPARFDAQEATVNHEQILAQIQTLVGEEHELRTGVQQGTVSPDEERERLKKVEAALDQCWDLLRRRDALKRAGQDPDSAQARSESEVEGYLQ</sequence>
<dbReference type="InterPro" id="IPR020311">
    <property type="entry name" value="Uncharacterised_Rv0898c"/>
</dbReference>
<keyword evidence="3" id="KW-1185">Reference proteome</keyword>
<evidence type="ECO:0000313" key="2">
    <source>
        <dbReference type="EMBL" id="EOM74984.1"/>
    </source>
</evidence>
<gene>
    <name evidence="2" type="ORF">Rrhod_3704</name>
</gene>
<feature type="region of interest" description="Disordered" evidence="1">
    <location>
        <begin position="70"/>
        <end position="92"/>
    </location>
</feature>